<dbReference type="InterPro" id="IPR005064">
    <property type="entry name" value="BUG"/>
</dbReference>
<sequence>MNKLIRTLLLALAAVACAPAAQAVDYPTRPVTMVVPFPPGGATDIFARLISEKLGTLWGKPVIVVYKPGAGTMLGTNYVAKSAPDGYTLGVVVSAHVINPTLRTKMPYDTVKDLSGVSLAATSQLVLVANPSFPPNNLAELIALAKKEPGKLTFATSGIGTAMHLTGEMIKRQAGIDMLHVPYNGGAPAYVEVMAGRVPMLFDTLFAALPYIKSGKLKALAVSGAQRDPIAPNIPTIAETLPGIETRSIIGIVVPHATPRDVVEKISADLAKVLQMPDLRARMSEIGMTPVGTTPEQFDAIIRSEIVKWGKVVKSSGARVD</sequence>
<evidence type="ECO:0000313" key="1">
    <source>
        <dbReference type="EMBL" id="OIQ94757.1"/>
    </source>
</evidence>
<comment type="caution">
    <text evidence="1">The sequence shown here is derived from an EMBL/GenBank/DDBJ whole genome shotgun (WGS) entry which is preliminary data.</text>
</comment>
<dbReference type="CDD" id="cd13578">
    <property type="entry name" value="PBP2_Bug27"/>
    <property type="match status" value="1"/>
</dbReference>
<dbReference type="PANTHER" id="PTHR42928:SF5">
    <property type="entry name" value="BLR1237 PROTEIN"/>
    <property type="match status" value="1"/>
</dbReference>
<dbReference type="Gene3D" id="3.40.190.150">
    <property type="entry name" value="Bordetella uptake gene, domain 1"/>
    <property type="match status" value="1"/>
</dbReference>
<dbReference type="SUPFAM" id="SSF53850">
    <property type="entry name" value="Periplasmic binding protein-like II"/>
    <property type="match status" value="1"/>
</dbReference>
<name>A0A1J5S353_9ZZZZ</name>
<protein>
    <submittedName>
        <fullName evidence="1">Tripartite tricarboxylate transporter family receptor</fullName>
    </submittedName>
</protein>
<dbReference type="InterPro" id="IPR042100">
    <property type="entry name" value="Bug_dom1"/>
</dbReference>
<keyword evidence="1" id="KW-0675">Receptor</keyword>
<dbReference type="AlphaFoldDB" id="A0A1J5S353"/>
<dbReference type="EMBL" id="MLJW01000180">
    <property type="protein sequence ID" value="OIQ94757.1"/>
    <property type="molecule type" value="Genomic_DNA"/>
</dbReference>
<dbReference type="Gene3D" id="3.40.190.10">
    <property type="entry name" value="Periplasmic binding protein-like II"/>
    <property type="match status" value="1"/>
</dbReference>
<organism evidence="1">
    <name type="scientific">mine drainage metagenome</name>
    <dbReference type="NCBI Taxonomy" id="410659"/>
    <lineage>
        <taxon>unclassified sequences</taxon>
        <taxon>metagenomes</taxon>
        <taxon>ecological metagenomes</taxon>
    </lineage>
</organism>
<dbReference type="Pfam" id="PF03401">
    <property type="entry name" value="TctC"/>
    <property type="match status" value="1"/>
</dbReference>
<dbReference type="PROSITE" id="PS51257">
    <property type="entry name" value="PROKAR_LIPOPROTEIN"/>
    <property type="match status" value="1"/>
</dbReference>
<dbReference type="PIRSF" id="PIRSF017082">
    <property type="entry name" value="YflP"/>
    <property type="match status" value="1"/>
</dbReference>
<proteinExistence type="predicted"/>
<gene>
    <name evidence="1" type="ORF">GALL_233120</name>
</gene>
<accession>A0A1J5S353</accession>
<dbReference type="PANTHER" id="PTHR42928">
    <property type="entry name" value="TRICARBOXYLATE-BINDING PROTEIN"/>
    <property type="match status" value="1"/>
</dbReference>
<reference evidence="1" key="1">
    <citation type="submission" date="2016-10" db="EMBL/GenBank/DDBJ databases">
        <title>Sequence of Gallionella enrichment culture.</title>
        <authorList>
            <person name="Poehlein A."/>
            <person name="Muehling M."/>
            <person name="Daniel R."/>
        </authorList>
    </citation>
    <scope>NUCLEOTIDE SEQUENCE</scope>
</reference>